<name>G0TX72_TRYVY</name>
<dbReference type="EMBL" id="HE573022">
    <property type="protein sequence ID" value="CCC48562.1"/>
    <property type="molecule type" value="Genomic_DNA"/>
</dbReference>
<evidence type="ECO:0000256" key="1">
    <source>
        <dbReference type="ARBA" id="ARBA00004141"/>
    </source>
</evidence>
<dbReference type="GO" id="GO:0016020">
    <property type="term" value="C:membrane"/>
    <property type="evidence" value="ECO:0007669"/>
    <property type="project" value="UniProtKB-SubCell"/>
</dbReference>
<dbReference type="InterPro" id="IPR008590">
    <property type="entry name" value="TMEM_230/134"/>
</dbReference>
<dbReference type="OMA" id="DLYWNGW"/>
<evidence type="ECO:0000256" key="5">
    <source>
        <dbReference type="ARBA" id="ARBA00023136"/>
    </source>
</evidence>
<dbReference type="AlphaFoldDB" id="G0TX72"/>
<keyword evidence="4 6" id="KW-1133">Transmembrane helix</keyword>
<evidence type="ECO:0000256" key="2">
    <source>
        <dbReference type="ARBA" id="ARBA00007743"/>
    </source>
</evidence>
<dbReference type="PROSITE" id="PS51257">
    <property type="entry name" value="PROKAR_LIPOPROTEIN"/>
    <property type="match status" value="1"/>
</dbReference>
<keyword evidence="5 6" id="KW-0472">Membrane</keyword>
<keyword evidence="3 6" id="KW-0812">Transmembrane</keyword>
<accession>G0TX72</accession>
<evidence type="ECO:0000256" key="4">
    <source>
        <dbReference type="ARBA" id="ARBA00022989"/>
    </source>
</evidence>
<protein>
    <recommendedName>
        <fullName evidence="8">Transmembrane protein</fullName>
    </recommendedName>
</protein>
<evidence type="ECO:0000256" key="3">
    <source>
        <dbReference type="ARBA" id="ARBA00022692"/>
    </source>
</evidence>
<feature type="transmembrane region" description="Helical" evidence="6">
    <location>
        <begin position="89"/>
        <end position="113"/>
    </location>
</feature>
<feature type="transmembrane region" description="Helical" evidence="6">
    <location>
        <begin position="56"/>
        <end position="82"/>
    </location>
</feature>
<gene>
    <name evidence="7" type="ORF">TVY486_0603530</name>
</gene>
<evidence type="ECO:0000256" key="6">
    <source>
        <dbReference type="SAM" id="Phobius"/>
    </source>
</evidence>
<proteinExistence type="inferred from homology"/>
<evidence type="ECO:0008006" key="8">
    <source>
        <dbReference type="Google" id="ProtNLM"/>
    </source>
</evidence>
<organism evidence="7">
    <name type="scientific">Trypanosoma vivax (strain Y486)</name>
    <dbReference type="NCBI Taxonomy" id="1055687"/>
    <lineage>
        <taxon>Eukaryota</taxon>
        <taxon>Discoba</taxon>
        <taxon>Euglenozoa</taxon>
        <taxon>Kinetoplastea</taxon>
        <taxon>Metakinetoplastina</taxon>
        <taxon>Trypanosomatida</taxon>
        <taxon>Trypanosomatidae</taxon>
        <taxon>Trypanosoma</taxon>
        <taxon>Duttonella</taxon>
    </lineage>
</organism>
<comment type="subcellular location">
    <subcellularLocation>
        <location evidence="1">Membrane</location>
        <topology evidence="1">Multi-pass membrane protein</topology>
    </subcellularLocation>
</comment>
<reference evidence="7" key="1">
    <citation type="journal article" date="2012" name="Proc. Natl. Acad. Sci. U.S.A.">
        <title>Antigenic diversity is generated by distinct evolutionary mechanisms in African trypanosome species.</title>
        <authorList>
            <person name="Jackson A.P."/>
            <person name="Berry A."/>
            <person name="Aslett M."/>
            <person name="Allison H.C."/>
            <person name="Burton P."/>
            <person name="Vavrova-Anderson J."/>
            <person name="Brown R."/>
            <person name="Browne H."/>
            <person name="Corton N."/>
            <person name="Hauser H."/>
            <person name="Gamble J."/>
            <person name="Gilderthorp R."/>
            <person name="Marcello L."/>
            <person name="McQuillan J."/>
            <person name="Otto T.D."/>
            <person name="Quail M.A."/>
            <person name="Sanders M.J."/>
            <person name="van Tonder A."/>
            <person name="Ginger M.L."/>
            <person name="Field M.C."/>
            <person name="Barry J.D."/>
            <person name="Hertz-Fowler C."/>
            <person name="Berriman M."/>
        </authorList>
    </citation>
    <scope>NUCLEOTIDE SEQUENCE</scope>
    <source>
        <strain evidence="7">Y486</strain>
    </source>
</reference>
<comment type="similarity">
    <text evidence="2">Belongs to the TMEM134/TMEM230 family.</text>
</comment>
<dbReference type="Pfam" id="PF05915">
    <property type="entry name" value="TMEM_230_134"/>
    <property type="match status" value="1"/>
</dbReference>
<sequence>MLCSRRSRDVVHISSAFSQSCAASVSEGSSALFRWMNPKNPSDVERRIGNIYWEGWSAFVLGVFLTGVGVTLLGLGVVCFFLTDTSRALVLLLGGAITTIPGVYSLVVLWLYACGHKDCTFDQLMGD</sequence>
<dbReference type="VEuPathDB" id="TriTrypDB:TvY486_0603530"/>
<evidence type="ECO:0000313" key="7">
    <source>
        <dbReference type="EMBL" id="CCC48562.1"/>
    </source>
</evidence>